<comment type="caution">
    <text evidence="1">The sequence shown here is derived from an EMBL/GenBank/DDBJ whole genome shotgun (WGS) entry which is preliminary data.</text>
</comment>
<evidence type="ECO:0000313" key="2">
    <source>
        <dbReference type="Proteomes" id="UP000266723"/>
    </source>
</evidence>
<evidence type="ECO:0000313" key="1">
    <source>
        <dbReference type="EMBL" id="KAF3595754.1"/>
    </source>
</evidence>
<organism evidence="1 2">
    <name type="scientific">Brassica cretica</name>
    <name type="common">Mustard</name>
    <dbReference type="NCBI Taxonomy" id="69181"/>
    <lineage>
        <taxon>Eukaryota</taxon>
        <taxon>Viridiplantae</taxon>
        <taxon>Streptophyta</taxon>
        <taxon>Embryophyta</taxon>
        <taxon>Tracheophyta</taxon>
        <taxon>Spermatophyta</taxon>
        <taxon>Magnoliopsida</taxon>
        <taxon>eudicotyledons</taxon>
        <taxon>Gunneridae</taxon>
        <taxon>Pentapetalae</taxon>
        <taxon>rosids</taxon>
        <taxon>malvids</taxon>
        <taxon>Brassicales</taxon>
        <taxon>Brassicaceae</taxon>
        <taxon>Brassiceae</taxon>
        <taxon>Brassica</taxon>
    </lineage>
</organism>
<protein>
    <submittedName>
        <fullName evidence="1">Uncharacterized protein</fullName>
    </submittedName>
</protein>
<reference evidence="1 2" key="1">
    <citation type="journal article" date="2020" name="BMC Genomics">
        <title>Intraspecific diversification of the crop wild relative Brassica cretica Lam. using demographic model selection.</title>
        <authorList>
            <person name="Kioukis A."/>
            <person name="Michalopoulou V.A."/>
            <person name="Briers L."/>
            <person name="Pirintsos S."/>
            <person name="Studholme D.J."/>
            <person name="Pavlidis P."/>
            <person name="Sarris P.F."/>
        </authorList>
    </citation>
    <scope>NUCLEOTIDE SEQUENCE [LARGE SCALE GENOMIC DNA]</scope>
    <source>
        <strain evidence="2">cv. PFS-1207/04</strain>
    </source>
</reference>
<dbReference type="Proteomes" id="UP000266723">
    <property type="component" value="Unassembled WGS sequence"/>
</dbReference>
<sequence>MMDQALEFLLRGKAELHNFQQPANHVHEPHSWLLVTRAYQLRDNFKTGSIRYTGPLASQQTDLWAILI</sequence>
<gene>
    <name evidence="1" type="ORF">DY000_02025571</name>
</gene>
<keyword evidence="2" id="KW-1185">Reference proteome</keyword>
<accession>A0ABQ7EFK9</accession>
<dbReference type="EMBL" id="QGKV02000299">
    <property type="protein sequence ID" value="KAF3595754.1"/>
    <property type="molecule type" value="Genomic_DNA"/>
</dbReference>
<proteinExistence type="predicted"/>
<name>A0ABQ7EFK9_BRACR</name>